<keyword evidence="10 13" id="KW-0408">Iron</keyword>
<dbReference type="FunFam" id="1.10.630.10:FF:000238">
    <property type="entry name" value="Cytochrome P450 2A6"/>
    <property type="match status" value="1"/>
</dbReference>
<keyword evidence="11 14" id="KW-0503">Monooxygenase</keyword>
<dbReference type="InterPro" id="IPR001128">
    <property type="entry name" value="Cyt_P450"/>
</dbReference>
<evidence type="ECO:0000256" key="4">
    <source>
        <dbReference type="ARBA" id="ARBA00010617"/>
    </source>
</evidence>
<comment type="cofactor">
    <cofactor evidence="1 13">
        <name>heme</name>
        <dbReference type="ChEBI" id="CHEBI:30413"/>
    </cofactor>
</comment>
<feature type="transmembrane region" description="Helical" evidence="15">
    <location>
        <begin position="267"/>
        <end position="287"/>
    </location>
</feature>
<evidence type="ECO:0000256" key="8">
    <source>
        <dbReference type="ARBA" id="ARBA00022848"/>
    </source>
</evidence>
<dbReference type="GO" id="GO:0005789">
    <property type="term" value="C:endoplasmic reticulum membrane"/>
    <property type="evidence" value="ECO:0007669"/>
    <property type="project" value="UniProtKB-SubCell"/>
</dbReference>
<evidence type="ECO:0000256" key="13">
    <source>
        <dbReference type="PIRSR" id="PIRSR602401-1"/>
    </source>
</evidence>
<keyword evidence="12 15" id="KW-0472">Membrane</keyword>
<keyword evidence="15" id="KW-1133">Transmembrane helix</keyword>
<dbReference type="EMBL" id="CAJPWZ010001673">
    <property type="protein sequence ID" value="CAG2220878.1"/>
    <property type="molecule type" value="Genomic_DNA"/>
</dbReference>
<evidence type="ECO:0000256" key="10">
    <source>
        <dbReference type="ARBA" id="ARBA00023004"/>
    </source>
</evidence>
<keyword evidence="5 13" id="KW-0349">Heme</keyword>
<feature type="binding site" description="axial binding residue" evidence="13">
    <location>
        <position position="403"/>
    </location>
    <ligand>
        <name>heme</name>
        <dbReference type="ChEBI" id="CHEBI:30413"/>
    </ligand>
    <ligandPart>
        <name>Fe</name>
        <dbReference type="ChEBI" id="CHEBI:18248"/>
    </ligandPart>
</feature>
<dbReference type="InterPro" id="IPR017972">
    <property type="entry name" value="Cyt_P450_CS"/>
</dbReference>
<dbReference type="InterPro" id="IPR002401">
    <property type="entry name" value="Cyt_P450_E_grp-I"/>
</dbReference>
<comment type="similarity">
    <text evidence="4 14">Belongs to the cytochrome P450 family.</text>
</comment>
<comment type="caution">
    <text evidence="16">The sequence shown here is derived from an EMBL/GenBank/DDBJ whole genome shotgun (WGS) entry which is preliminary data.</text>
</comment>
<dbReference type="InterPro" id="IPR050182">
    <property type="entry name" value="Cytochrome_P450_fam2"/>
</dbReference>
<dbReference type="OrthoDB" id="1470350at2759"/>
<evidence type="ECO:0000256" key="1">
    <source>
        <dbReference type="ARBA" id="ARBA00001971"/>
    </source>
</evidence>
<dbReference type="PANTHER" id="PTHR24300:SF375">
    <property type="entry name" value="CYTOCHROME P450 FAMILY"/>
    <property type="match status" value="1"/>
</dbReference>
<dbReference type="GO" id="GO:0016712">
    <property type="term" value="F:oxidoreductase activity, acting on paired donors, with incorporation or reduction of molecular oxygen, reduced flavin or flavoprotein as one donor, and incorporation of one atom of oxygen"/>
    <property type="evidence" value="ECO:0007669"/>
    <property type="project" value="TreeGrafter"/>
</dbReference>
<gene>
    <name evidence="16" type="ORF">MEDL_34325</name>
</gene>
<evidence type="ECO:0000256" key="3">
    <source>
        <dbReference type="ARBA" id="ARBA00004406"/>
    </source>
</evidence>
<keyword evidence="7" id="KW-0256">Endoplasmic reticulum</keyword>
<dbReference type="PANTHER" id="PTHR24300">
    <property type="entry name" value="CYTOCHROME P450 508A4-RELATED"/>
    <property type="match status" value="1"/>
</dbReference>
<keyword evidence="15" id="KW-0812">Transmembrane</keyword>
<comment type="subcellular location">
    <subcellularLocation>
        <location evidence="3">Endoplasmic reticulum membrane</location>
        <topology evidence="3">Peripheral membrane protein</topology>
    </subcellularLocation>
    <subcellularLocation>
        <location evidence="2">Microsome membrane</location>
        <topology evidence="2">Peripheral membrane protein</topology>
    </subcellularLocation>
</comment>
<protein>
    <submittedName>
        <fullName evidence="16">Uncharacterized protein</fullName>
    </submittedName>
</protein>
<keyword evidence="17" id="KW-1185">Reference proteome</keyword>
<accession>A0A8S3SSI7</accession>
<dbReference type="PROSITE" id="PS00086">
    <property type="entry name" value="CYTOCHROME_P450"/>
    <property type="match status" value="1"/>
</dbReference>
<evidence type="ECO:0000256" key="9">
    <source>
        <dbReference type="ARBA" id="ARBA00023002"/>
    </source>
</evidence>
<dbReference type="InterPro" id="IPR036396">
    <property type="entry name" value="Cyt_P450_sf"/>
</dbReference>
<evidence type="ECO:0000256" key="6">
    <source>
        <dbReference type="ARBA" id="ARBA00022723"/>
    </source>
</evidence>
<dbReference type="Proteomes" id="UP000683360">
    <property type="component" value="Unassembled WGS sequence"/>
</dbReference>
<dbReference type="SUPFAM" id="SSF48264">
    <property type="entry name" value="Cytochrome P450"/>
    <property type="match status" value="1"/>
</dbReference>
<dbReference type="GO" id="GO:0005506">
    <property type="term" value="F:iron ion binding"/>
    <property type="evidence" value="ECO:0007669"/>
    <property type="project" value="InterPro"/>
</dbReference>
<dbReference type="AlphaFoldDB" id="A0A8S3SSI7"/>
<evidence type="ECO:0000256" key="7">
    <source>
        <dbReference type="ARBA" id="ARBA00022824"/>
    </source>
</evidence>
<evidence type="ECO:0000256" key="12">
    <source>
        <dbReference type="ARBA" id="ARBA00023136"/>
    </source>
</evidence>
<keyword evidence="8" id="KW-0492">Microsome</keyword>
<evidence type="ECO:0000256" key="15">
    <source>
        <dbReference type="SAM" id="Phobius"/>
    </source>
</evidence>
<keyword evidence="6 13" id="KW-0479">Metal-binding</keyword>
<evidence type="ECO:0000256" key="14">
    <source>
        <dbReference type="RuleBase" id="RU000461"/>
    </source>
</evidence>
<dbReference type="GO" id="GO:0020037">
    <property type="term" value="F:heme binding"/>
    <property type="evidence" value="ECO:0007669"/>
    <property type="project" value="InterPro"/>
</dbReference>
<dbReference type="Pfam" id="PF00067">
    <property type="entry name" value="p450"/>
    <property type="match status" value="1"/>
</dbReference>
<reference evidence="16" key="1">
    <citation type="submission" date="2021-03" db="EMBL/GenBank/DDBJ databases">
        <authorList>
            <person name="Bekaert M."/>
        </authorList>
    </citation>
    <scope>NUCLEOTIDE SEQUENCE</scope>
</reference>
<dbReference type="PRINTS" id="PR00463">
    <property type="entry name" value="EP450I"/>
</dbReference>
<dbReference type="GO" id="GO:0006805">
    <property type="term" value="P:xenobiotic metabolic process"/>
    <property type="evidence" value="ECO:0007669"/>
    <property type="project" value="TreeGrafter"/>
</dbReference>
<sequence>MVSGNSLPGPIAWPFFGNILLVSRSKNFYQLTKSLQEKYGNVYRLKLGQLTVVCISGHKNLSRILVEDGENSSQRPNWMFCSKKVFKEKGIVWANGHQWKELNKLILQSQQTATFQQNMQQELTQEVNELCKCFSPDNATDPLDCFYDSTLNVVSIMVFGKRFQYNDLELNTLRSSIKYIFKNGQSLGRKETFFSWLALFTKSQVNEVVGEIDKLHGFMKQKLENHAMENNKKLPHDLLAAYLNLSESERKDRALSEENVFQAIVDMYIAAYDTYTATMIMIVFYLLKYPDVQRKCREEIHKVCKGKRPVTIDDKDKLCYVESTIKEVLRIAKPVVLAIYRTIERSITVEGYNIPAKSIILFDLNDPQIDPTLWDNPDVFDPDRWTNPHKNGYIPFGLGPRRCVGAPTIDLTLFLMITNILQKFELVPEDEKNLPMEKEWSGIALFPKPFKMFMKPVDY</sequence>
<name>A0A8S3SSI7_MYTED</name>
<organism evidence="16 17">
    <name type="scientific">Mytilus edulis</name>
    <name type="common">Blue mussel</name>
    <dbReference type="NCBI Taxonomy" id="6550"/>
    <lineage>
        <taxon>Eukaryota</taxon>
        <taxon>Metazoa</taxon>
        <taxon>Spiralia</taxon>
        <taxon>Lophotrochozoa</taxon>
        <taxon>Mollusca</taxon>
        <taxon>Bivalvia</taxon>
        <taxon>Autobranchia</taxon>
        <taxon>Pteriomorphia</taxon>
        <taxon>Mytilida</taxon>
        <taxon>Mytiloidea</taxon>
        <taxon>Mytilidae</taxon>
        <taxon>Mytilinae</taxon>
        <taxon>Mytilus</taxon>
    </lineage>
</organism>
<dbReference type="GO" id="GO:0006082">
    <property type="term" value="P:organic acid metabolic process"/>
    <property type="evidence" value="ECO:0007669"/>
    <property type="project" value="TreeGrafter"/>
</dbReference>
<dbReference type="Gene3D" id="1.10.630.10">
    <property type="entry name" value="Cytochrome P450"/>
    <property type="match status" value="1"/>
</dbReference>
<evidence type="ECO:0000313" key="16">
    <source>
        <dbReference type="EMBL" id="CAG2220878.1"/>
    </source>
</evidence>
<evidence type="ECO:0000256" key="5">
    <source>
        <dbReference type="ARBA" id="ARBA00022617"/>
    </source>
</evidence>
<evidence type="ECO:0000256" key="2">
    <source>
        <dbReference type="ARBA" id="ARBA00004174"/>
    </source>
</evidence>
<keyword evidence="9 14" id="KW-0560">Oxidoreductase</keyword>
<proteinExistence type="inferred from homology"/>
<evidence type="ECO:0000313" key="17">
    <source>
        <dbReference type="Proteomes" id="UP000683360"/>
    </source>
</evidence>
<evidence type="ECO:0000256" key="11">
    <source>
        <dbReference type="ARBA" id="ARBA00023033"/>
    </source>
</evidence>